<keyword evidence="2" id="KW-1185">Reference proteome</keyword>
<reference evidence="1 2" key="1">
    <citation type="submission" date="2020-01" db="EMBL/GenBank/DDBJ databases">
        <authorList>
            <consortium name="DOE Joint Genome Institute"/>
            <person name="Haridas S."/>
            <person name="Albert R."/>
            <person name="Binder M."/>
            <person name="Bloem J."/>
            <person name="Labutti K."/>
            <person name="Salamov A."/>
            <person name="Andreopoulos B."/>
            <person name="Baker S.E."/>
            <person name="Barry K."/>
            <person name="Bills G."/>
            <person name="Bluhm B.H."/>
            <person name="Cannon C."/>
            <person name="Castanera R."/>
            <person name="Culley D.E."/>
            <person name="Daum C."/>
            <person name="Ezra D."/>
            <person name="Gonzalez J.B."/>
            <person name="Henrissat B."/>
            <person name="Kuo A."/>
            <person name="Liang C."/>
            <person name="Lipzen A."/>
            <person name="Lutzoni F."/>
            <person name="Magnuson J."/>
            <person name="Mondo S."/>
            <person name="Nolan M."/>
            <person name="Ohm R."/>
            <person name="Pangilinan J."/>
            <person name="Park H.-J.H."/>
            <person name="Ramirez L."/>
            <person name="Alfaro M."/>
            <person name="Sun H."/>
            <person name="Tritt A."/>
            <person name="Yoshinaga Y."/>
            <person name="Zwiers L.-H.L."/>
            <person name="Turgeon B.G."/>
            <person name="Goodwin S.B."/>
            <person name="Spatafora J.W."/>
            <person name="Crous P.W."/>
            <person name="Grigoriev I.V."/>
        </authorList>
    </citation>
    <scope>NUCLEOTIDE SEQUENCE [LARGE SCALE GENOMIC DNA]</scope>
    <source>
        <strain evidence="1 2">CBS 611.86</strain>
    </source>
</reference>
<protein>
    <submittedName>
        <fullName evidence="1">Uncharacterized protein</fullName>
    </submittedName>
</protein>
<evidence type="ECO:0000313" key="1">
    <source>
        <dbReference type="EMBL" id="KAF2872952.1"/>
    </source>
</evidence>
<comment type="caution">
    <text evidence="1">The sequence shown here is derived from an EMBL/GenBank/DDBJ whole genome shotgun (WGS) entry which is preliminary data.</text>
</comment>
<organism evidence="1 2">
    <name type="scientific">Massariosphaeria phaeospora</name>
    <dbReference type="NCBI Taxonomy" id="100035"/>
    <lineage>
        <taxon>Eukaryota</taxon>
        <taxon>Fungi</taxon>
        <taxon>Dikarya</taxon>
        <taxon>Ascomycota</taxon>
        <taxon>Pezizomycotina</taxon>
        <taxon>Dothideomycetes</taxon>
        <taxon>Pleosporomycetidae</taxon>
        <taxon>Pleosporales</taxon>
        <taxon>Pleosporales incertae sedis</taxon>
        <taxon>Massariosphaeria</taxon>
    </lineage>
</organism>
<dbReference type="OrthoDB" id="3775941at2759"/>
<sequence>MPSPGPTASTLSVGHVAAMSDAALGEFMQQHRGPDGDVVLPVDGWDALSKDECARLAERLKAQQRALAQSPTAHSRPLDLGQLEARLQDVSKSSPSSPTPFFDREAVAREHETEAYNNLVKNSSRPLYPIALLDDISRKPDQYSDLLQPWMEQFGSRWEVFQRQWARWQNFRIWQRDNRWIEDEEDGFPSYVEGRKNFVKRYPYLESAKSLPDIEANPSILKDDHWNRALWDRREQQRFCREQHGGVEFADYVNAVKRRLARHGFTRPFELKEDPKQQDDLSTWIEYLGFEYWWLDRYMDTIDRLKSSYDKAWQTLVDSKVLRPHETQEYVPTDECGMRRDAEYHQAWDACKRAQKHAEQVYKSTQLDSNRLSIPKAERCRRLQAASQKLRMTDAWVSSTEKRDKLIHEY</sequence>
<dbReference type="Proteomes" id="UP000481861">
    <property type="component" value="Unassembled WGS sequence"/>
</dbReference>
<proteinExistence type="predicted"/>
<accession>A0A7C8IBG1</accession>
<feature type="non-terminal residue" evidence="1">
    <location>
        <position position="410"/>
    </location>
</feature>
<gene>
    <name evidence="1" type="ORF">BDV95DRAFT_490800</name>
</gene>
<dbReference type="EMBL" id="JAADJZ010000008">
    <property type="protein sequence ID" value="KAF2872952.1"/>
    <property type="molecule type" value="Genomic_DNA"/>
</dbReference>
<dbReference type="AlphaFoldDB" id="A0A7C8IBG1"/>
<evidence type="ECO:0000313" key="2">
    <source>
        <dbReference type="Proteomes" id="UP000481861"/>
    </source>
</evidence>
<name>A0A7C8IBG1_9PLEO</name>